<keyword evidence="2" id="KW-1185">Reference proteome</keyword>
<proteinExistence type="predicted"/>
<sequence>MNRRFALSPSFKRREGVCQRFQNQSQRLRIGETKGFQACMKLIPEVRSFHNLQIAPTEDGYYVIYAISSGVKVNLCQTAHDCS</sequence>
<protein>
    <submittedName>
        <fullName evidence="1">Uncharacterized protein</fullName>
    </submittedName>
</protein>
<name>A0AAD9UYM6_ACRCE</name>
<dbReference type="AlphaFoldDB" id="A0AAD9UYM6"/>
<accession>A0AAD9UYM6</accession>
<evidence type="ECO:0000313" key="1">
    <source>
        <dbReference type="EMBL" id="KAK2554405.1"/>
    </source>
</evidence>
<comment type="caution">
    <text evidence="1">The sequence shown here is derived from an EMBL/GenBank/DDBJ whole genome shotgun (WGS) entry which is preliminary data.</text>
</comment>
<reference evidence="1" key="1">
    <citation type="journal article" date="2023" name="G3 (Bethesda)">
        <title>Whole genome assembly and annotation of the endangered Caribbean coral Acropora cervicornis.</title>
        <authorList>
            <person name="Selwyn J.D."/>
            <person name="Vollmer S.V."/>
        </authorList>
    </citation>
    <scope>NUCLEOTIDE SEQUENCE</scope>
    <source>
        <strain evidence="1">K2</strain>
    </source>
</reference>
<gene>
    <name evidence="1" type="ORF">P5673_024112</name>
</gene>
<reference evidence="1" key="2">
    <citation type="journal article" date="2023" name="Science">
        <title>Genomic signatures of disease resistance in endangered staghorn corals.</title>
        <authorList>
            <person name="Vollmer S.V."/>
            <person name="Selwyn J.D."/>
            <person name="Despard B.A."/>
            <person name="Roesel C.L."/>
        </authorList>
    </citation>
    <scope>NUCLEOTIDE SEQUENCE</scope>
    <source>
        <strain evidence="1">K2</strain>
    </source>
</reference>
<evidence type="ECO:0000313" key="2">
    <source>
        <dbReference type="Proteomes" id="UP001249851"/>
    </source>
</evidence>
<organism evidence="1 2">
    <name type="scientific">Acropora cervicornis</name>
    <name type="common">Staghorn coral</name>
    <dbReference type="NCBI Taxonomy" id="6130"/>
    <lineage>
        <taxon>Eukaryota</taxon>
        <taxon>Metazoa</taxon>
        <taxon>Cnidaria</taxon>
        <taxon>Anthozoa</taxon>
        <taxon>Hexacorallia</taxon>
        <taxon>Scleractinia</taxon>
        <taxon>Astrocoeniina</taxon>
        <taxon>Acroporidae</taxon>
        <taxon>Acropora</taxon>
    </lineage>
</organism>
<dbReference type="Proteomes" id="UP001249851">
    <property type="component" value="Unassembled WGS sequence"/>
</dbReference>
<dbReference type="EMBL" id="JARQWQ010000070">
    <property type="protein sequence ID" value="KAK2554405.1"/>
    <property type="molecule type" value="Genomic_DNA"/>
</dbReference>